<feature type="domain" description="Tox-REase-5" evidence="2">
    <location>
        <begin position="160"/>
        <end position="238"/>
    </location>
</feature>
<dbReference type="EMBL" id="LLXV01000013">
    <property type="protein sequence ID" value="KRG52796.1"/>
    <property type="molecule type" value="Genomic_DNA"/>
</dbReference>
<proteinExistence type="predicted"/>
<dbReference type="InterPro" id="IPR028904">
    <property type="entry name" value="Tox-REase-5_dom"/>
</dbReference>
<dbReference type="Pfam" id="PF15648">
    <property type="entry name" value="Tox-REase-5"/>
    <property type="match status" value="1"/>
</dbReference>
<keyword evidence="4" id="KW-1185">Reference proteome</keyword>
<dbReference type="AlphaFoldDB" id="A0A0R0B685"/>
<evidence type="ECO:0000256" key="1">
    <source>
        <dbReference type="SAM" id="MobiDB-lite"/>
    </source>
</evidence>
<evidence type="ECO:0000259" key="2">
    <source>
        <dbReference type="Pfam" id="PF15648"/>
    </source>
</evidence>
<evidence type="ECO:0000313" key="4">
    <source>
        <dbReference type="Proteomes" id="UP000051757"/>
    </source>
</evidence>
<reference evidence="3 4" key="1">
    <citation type="journal article" date="2016" name="Front. Microbiol.">
        <title>Genome Sequence of Type Strains of Genus Stenotrophomonas.</title>
        <authorList>
            <person name="Patil P.P."/>
            <person name="Midha S."/>
            <person name="Kumar S."/>
            <person name="Patil P.B."/>
        </authorList>
    </citation>
    <scope>NUCLEOTIDE SEQUENCE [LARGE SCALE GENOMIC DNA]</scope>
    <source>
        <strain evidence="3 4">LMG 978</strain>
    </source>
</reference>
<organism evidence="3 4">
    <name type="scientific">Stenotrophomonas beteli</name>
    <dbReference type="NCBI Taxonomy" id="3384461"/>
    <lineage>
        <taxon>Bacteria</taxon>
        <taxon>Pseudomonadati</taxon>
        <taxon>Pseudomonadota</taxon>
        <taxon>Gammaproteobacteria</taxon>
        <taxon>Lysobacterales</taxon>
        <taxon>Lysobacteraceae</taxon>
        <taxon>Stenotrophomonas</taxon>
        <taxon>Stenotrophomonas maltophilia group</taxon>
    </lineage>
</organism>
<evidence type="ECO:0000313" key="3">
    <source>
        <dbReference type="EMBL" id="KRG52796.1"/>
    </source>
</evidence>
<feature type="region of interest" description="Disordered" evidence="1">
    <location>
        <begin position="1"/>
        <end position="40"/>
    </location>
</feature>
<sequence length="266" mass="29915">MGTRIIGPRPWLGPGMGGGNGGVDEDGNPVEPYGGPTTGDVVDGIRDAVYGIQQRVRGEAKPDARAEPTAKAREVDCSQMPDETACNECLLKEGFVGPPLTPRYVTQSNLINYEYQLYIANLRSAPLRFGFMVADKADPDRRLFSVDTLFDYLERDGFSRTVQEWHFNACEFDGFWLKDCTVVEAKGRYEHFLDENGRAKYSFVRLGIFNSWRKQMLRQRAAIAIAEPQGRLIWCFMQRRTMAAAVSTGGIDSSLCRYEPFLGEER</sequence>
<accession>A0A0R0B685</accession>
<protein>
    <recommendedName>
        <fullName evidence="2">Tox-REase-5 domain-containing protein</fullName>
    </recommendedName>
</protein>
<gene>
    <name evidence="3" type="ORF">ARC23_04685</name>
</gene>
<name>A0A0R0B685_9GAMM</name>
<comment type="caution">
    <text evidence="3">The sequence shown here is derived from an EMBL/GenBank/DDBJ whole genome shotgun (WGS) entry which is preliminary data.</text>
</comment>
<dbReference type="Proteomes" id="UP000051757">
    <property type="component" value="Unassembled WGS sequence"/>
</dbReference>